<dbReference type="AlphaFoldDB" id="A0A7J7QX93"/>
<comment type="subcellular location">
    <subcellularLocation>
        <location evidence="1">Nucleus</location>
    </subcellularLocation>
</comment>
<feature type="compositionally biased region" description="Polar residues" evidence="8">
    <location>
        <begin position="1"/>
        <end position="17"/>
    </location>
</feature>
<dbReference type="CDD" id="cd18924">
    <property type="entry name" value="bHLHzip_USF1"/>
    <property type="match status" value="1"/>
</dbReference>
<keyword evidence="4" id="KW-0804">Transcription</keyword>
<feature type="region of interest" description="Disordered" evidence="8">
    <location>
        <begin position="170"/>
        <end position="208"/>
    </location>
</feature>
<dbReference type="EMBL" id="JACAGB010000121">
    <property type="protein sequence ID" value="KAF6268531.1"/>
    <property type="molecule type" value="Genomic_DNA"/>
</dbReference>
<dbReference type="Pfam" id="PF00010">
    <property type="entry name" value="HLH"/>
    <property type="match status" value="1"/>
</dbReference>
<feature type="domain" description="BHLH" evidence="9">
    <location>
        <begin position="198"/>
        <end position="301"/>
    </location>
</feature>
<dbReference type="GO" id="GO:0046983">
    <property type="term" value="F:protein dimerization activity"/>
    <property type="evidence" value="ECO:0007669"/>
    <property type="project" value="InterPro"/>
</dbReference>
<evidence type="ECO:0000256" key="5">
    <source>
        <dbReference type="ARBA" id="ARBA00023242"/>
    </source>
</evidence>
<evidence type="ECO:0000256" key="6">
    <source>
        <dbReference type="ARBA" id="ARBA00040037"/>
    </source>
</evidence>
<protein>
    <recommendedName>
        <fullName evidence="6">Upstream stimulatory factor 1</fullName>
    </recommendedName>
</protein>
<keyword evidence="2" id="KW-0805">Transcription regulation</keyword>
<dbReference type="SUPFAM" id="SSF47459">
    <property type="entry name" value="HLH, helix-loop-helix DNA-binding domain"/>
    <property type="match status" value="1"/>
</dbReference>
<proteinExistence type="predicted"/>
<evidence type="ECO:0000256" key="3">
    <source>
        <dbReference type="ARBA" id="ARBA00023125"/>
    </source>
</evidence>
<dbReference type="PROSITE" id="PS50888">
    <property type="entry name" value="BHLH"/>
    <property type="match status" value="1"/>
</dbReference>
<evidence type="ECO:0000313" key="11">
    <source>
        <dbReference type="Proteomes" id="UP000558488"/>
    </source>
</evidence>
<name>A0A7J7QX93_PIPKU</name>
<evidence type="ECO:0000256" key="2">
    <source>
        <dbReference type="ARBA" id="ARBA00023015"/>
    </source>
</evidence>
<evidence type="ECO:0000256" key="4">
    <source>
        <dbReference type="ARBA" id="ARBA00023163"/>
    </source>
</evidence>
<evidence type="ECO:0000256" key="8">
    <source>
        <dbReference type="SAM" id="MobiDB-lite"/>
    </source>
</evidence>
<dbReference type="GO" id="GO:0045944">
    <property type="term" value="P:positive regulation of transcription by RNA polymerase II"/>
    <property type="evidence" value="ECO:0007669"/>
    <property type="project" value="UniProtKB-ARBA"/>
</dbReference>
<feature type="coiled-coil region" evidence="7">
    <location>
        <begin position="298"/>
        <end position="342"/>
    </location>
</feature>
<dbReference type="InterPro" id="IPR051732">
    <property type="entry name" value="USF"/>
</dbReference>
<organism evidence="10 11">
    <name type="scientific">Pipistrellus kuhlii</name>
    <name type="common">Kuhl's pipistrelle</name>
    <dbReference type="NCBI Taxonomy" id="59472"/>
    <lineage>
        <taxon>Eukaryota</taxon>
        <taxon>Metazoa</taxon>
        <taxon>Chordata</taxon>
        <taxon>Craniata</taxon>
        <taxon>Vertebrata</taxon>
        <taxon>Euteleostomi</taxon>
        <taxon>Mammalia</taxon>
        <taxon>Eutheria</taxon>
        <taxon>Laurasiatheria</taxon>
        <taxon>Chiroptera</taxon>
        <taxon>Yangochiroptera</taxon>
        <taxon>Vespertilionidae</taxon>
        <taxon>Pipistrellus</taxon>
    </lineage>
</organism>
<keyword evidence="5" id="KW-0539">Nucleus</keyword>
<gene>
    <name evidence="10" type="ORF">mPipKuh1_018524</name>
</gene>
<dbReference type="Gene3D" id="4.10.280.10">
    <property type="entry name" value="Helix-loop-helix DNA-binding domain"/>
    <property type="match status" value="2"/>
</dbReference>
<evidence type="ECO:0000256" key="1">
    <source>
        <dbReference type="ARBA" id="ARBA00004123"/>
    </source>
</evidence>
<sequence>MKGQQKTAETEEGTVQIQEGAVATGEDPTSVAIASIQSSATFPDPNVKYVFRAENGGQVMYRVIQVSEGQLDGQTEGTGAISGYPAAQSMTQAVIQGAFTSEEAADTEGTAAETHYAYFPGAAVGDGAGTAAGSAAAVVTTQGSEALLGQATPPGTGQFFVMMSPQEVLQGGSQRSIAPRTHPYSPKSEAPRTTRDEKRRAQHNEVERRRRDKINNWIVQLSKIIPDCSMESTKSGQVRPRRAGPGLHAESPSLLGFLGESEAERVRCFGKYLLAQPAFCWLSLQSKGGILSKACDYIQELRQSNHRLSEELQGLDQLQLDNEVLRQQVEDLKNKNLLLRAQLRHHGVEVVIKSDSS</sequence>
<dbReference type="InterPro" id="IPR011598">
    <property type="entry name" value="bHLH_dom"/>
</dbReference>
<dbReference type="SMART" id="SM00353">
    <property type="entry name" value="HLH"/>
    <property type="match status" value="1"/>
</dbReference>
<feature type="region of interest" description="Disordered" evidence="8">
    <location>
        <begin position="1"/>
        <end position="26"/>
    </location>
</feature>
<dbReference type="GO" id="GO:0005634">
    <property type="term" value="C:nucleus"/>
    <property type="evidence" value="ECO:0007669"/>
    <property type="project" value="UniProtKB-SubCell"/>
</dbReference>
<keyword evidence="3" id="KW-0238">DNA-binding</keyword>
<keyword evidence="7" id="KW-0175">Coiled coil</keyword>
<dbReference type="GO" id="GO:0000978">
    <property type="term" value="F:RNA polymerase II cis-regulatory region sequence-specific DNA binding"/>
    <property type="evidence" value="ECO:0007669"/>
    <property type="project" value="TreeGrafter"/>
</dbReference>
<feature type="compositionally biased region" description="Basic and acidic residues" evidence="8">
    <location>
        <begin position="189"/>
        <end position="208"/>
    </location>
</feature>
<keyword evidence="11" id="KW-1185">Reference proteome</keyword>
<evidence type="ECO:0000313" key="10">
    <source>
        <dbReference type="EMBL" id="KAF6268531.1"/>
    </source>
</evidence>
<dbReference type="Proteomes" id="UP000558488">
    <property type="component" value="Unassembled WGS sequence"/>
</dbReference>
<dbReference type="InterPro" id="IPR036638">
    <property type="entry name" value="HLH_DNA-bd_sf"/>
</dbReference>
<evidence type="ECO:0000259" key="9">
    <source>
        <dbReference type="PROSITE" id="PS50888"/>
    </source>
</evidence>
<comment type="caution">
    <text evidence="10">The sequence shown here is derived from an EMBL/GenBank/DDBJ whole genome shotgun (WGS) entry which is preliminary data.</text>
</comment>
<accession>A0A7J7QX93</accession>
<evidence type="ECO:0000256" key="7">
    <source>
        <dbReference type="SAM" id="Coils"/>
    </source>
</evidence>
<dbReference type="PANTHER" id="PTHR46117:SF1">
    <property type="entry name" value="UPSTREAM STIMULATORY FACTOR 1"/>
    <property type="match status" value="1"/>
</dbReference>
<feature type="region of interest" description="Disordered" evidence="8">
    <location>
        <begin position="230"/>
        <end position="250"/>
    </location>
</feature>
<dbReference type="GO" id="GO:0000981">
    <property type="term" value="F:DNA-binding transcription factor activity, RNA polymerase II-specific"/>
    <property type="evidence" value="ECO:0007669"/>
    <property type="project" value="TreeGrafter"/>
</dbReference>
<reference evidence="10 11" key="1">
    <citation type="journal article" date="2020" name="Nature">
        <title>Six reference-quality genomes reveal evolution of bat adaptations.</title>
        <authorList>
            <person name="Jebb D."/>
            <person name="Huang Z."/>
            <person name="Pippel M."/>
            <person name="Hughes G.M."/>
            <person name="Lavrichenko K."/>
            <person name="Devanna P."/>
            <person name="Winkler S."/>
            <person name="Jermiin L.S."/>
            <person name="Skirmuntt E.C."/>
            <person name="Katzourakis A."/>
            <person name="Burkitt-Gray L."/>
            <person name="Ray D.A."/>
            <person name="Sullivan K.A.M."/>
            <person name="Roscito J.G."/>
            <person name="Kirilenko B.M."/>
            <person name="Davalos L.M."/>
            <person name="Corthals A.P."/>
            <person name="Power M.L."/>
            <person name="Jones G."/>
            <person name="Ransome R.D."/>
            <person name="Dechmann D.K.N."/>
            <person name="Locatelli A.G."/>
            <person name="Puechmaille S.J."/>
            <person name="Fedrigo O."/>
            <person name="Jarvis E.D."/>
            <person name="Hiller M."/>
            <person name="Vernes S.C."/>
            <person name="Myers E.W."/>
            <person name="Teeling E.C."/>
        </authorList>
    </citation>
    <scope>NUCLEOTIDE SEQUENCE [LARGE SCALE GENOMIC DNA]</scope>
    <source>
        <strain evidence="10">MPipKuh1</strain>
        <tissue evidence="10">Flight muscle</tissue>
    </source>
</reference>
<dbReference type="PANTHER" id="PTHR46117">
    <property type="entry name" value="FI24210P1"/>
    <property type="match status" value="1"/>
</dbReference>